<keyword evidence="4" id="KW-1185">Reference proteome</keyword>
<feature type="region of interest" description="Disordered" evidence="1">
    <location>
        <begin position="248"/>
        <end position="273"/>
    </location>
</feature>
<dbReference type="EMBL" id="KB454521">
    <property type="protein sequence ID" value="EME28361.1"/>
    <property type="molecule type" value="Genomic_DNA"/>
</dbReference>
<evidence type="ECO:0000256" key="1">
    <source>
        <dbReference type="SAM" id="MobiDB-lite"/>
    </source>
</evidence>
<proteinExistence type="predicted"/>
<feature type="domain" description="SAP" evidence="2">
    <location>
        <begin position="208"/>
        <end position="242"/>
    </location>
</feature>
<dbReference type="Gramene" id="EME28361">
    <property type="protein sequence ID" value="EME28361"/>
    <property type="gene ID" value="Gasu_42000"/>
</dbReference>
<feature type="compositionally biased region" description="Polar residues" evidence="1">
    <location>
        <begin position="87"/>
        <end position="96"/>
    </location>
</feature>
<feature type="region of interest" description="Disordered" evidence="1">
    <location>
        <begin position="188"/>
        <end position="207"/>
    </location>
</feature>
<dbReference type="OrthoDB" id="10373993at2759"/>
<organism evidence="3 4">
    <name type="scientific">Galdieria sulphuraria</name>
    <name type="common">Red alga</name>
    <dbReference type="NCBI Taxonomy" id="130081"/>
    <lineage>
        <taxon>Eukaryota</taxon>
        <taxon>Rhodophyta</taxon>
        <taxon>Bangiophyceae</taxon>
        <taxon>Galdieriales</taxon>
        <taxon>Galdieriaceae</taxon>
        <taxon>Galdieria</taxon>
    </lineage>
</organism>
<evidence type="ECO:0000313" key="3">
    <source>
        <dbReference type="EMBL" id="EME28361.1"/>
    </source>
</evidence>
<protein>
    <recommendedName>
        <fullName evidence="2">SAP domain-containing protein</fullName>
    </recommendedName>
</protein>
<sequence length="273" mass="30856">MESFNKQTYETTSNFDINTAAELLTSLQDGKTDAVLFDSKGKRKLEENANVELLSMPTKNHEQLPNKVPREQNISPNCNNCSSTTSLIRNGKQTKSGDSDSLPVPKSKSVVSTPVRKRTRAVSGFEDSPPSVQKRQQGMTNMFAVEWAFLQQLKWCQSKENYYSGWLSPLPYYQNLWSCASVPREQKVTKSQESLKSSKGRPPSELPLSRMRFKALQQACVDRGISPNGTVAALKQRLRDWVSVKMTGKPSVPQQRKRRIENEHPAIQDYKTV</sequence>
<dbReference type="InterPro" id="IPR003034">
    <property type="entry name" value="SAP_dom"/>
</dbReference>
<evidence type="ECO:0000259" key="2">
    <source>
        <dbReference type="PROSITE" id="PS50800"/>
    </source>
</evidence>
<dbReference type="KEGG" id="gsl:Gasu_42000"/>
<name>M2VYK3_GALSU</name>
<dbReference type="Proteomes" id="UP000030680">
    <property type="component" value="Unassembled WGS sequence"/>
</dbReference>
<dbReference type="AlphaFoldDB" id="M2VYK3"/>
<dbReference type="GeneID" id="17087203"/>
<accession>M2VYK3</accession>
<feature type="compositionally biased region" description="Basic and acidic residues" evidence="1">
    <location>
        <begin position="260"/>
        <end position="273"/>
    </location>
</feature>
<evidence type="ECO:0000313" key="4">
    <source>
        <dbReference type="Proteomes" id="UP000030680"/>
    </source>
</evidence>
<gene>
    <name evidence="3" type="ORF">Gasu_42000</name>
</gene>
<dbReference type="RefSeq" id="XP_005704881.1">
    <property type="nucleotide sequence ID" value="XM_005704824.1"/>
</dbReference>
<reference evidence="4" key="1">
    <citation type="journal article" date="2013" name="Science">
        <title>Gene transfer from bacteria and archaea facilitated evolution of an extremophilic eukaryote.</title>
        <authorList>
            <person name="Schonknecht G."/>
            <person name="Chen W.H."/>
            <person name="Ternes C.M."/>
            <person name="Barbier G.G."/>
            <person name="Shrestha R.P."/>
            <person name="Stanke M."/>
            <person name="Brautigam A."/>
            <person name="Baker B.J."/>
            <person name="Banfield J.F."/>
            <person name="Garavito R.M."/>
            <person name="Carr K."/>
            <person name="Wilkerson C."/>
            <person name="Rensing S.A."/>
            <person name="Gagneul D."/>
            <person name="Dickenson N.E."/>
            <person name="Oesterhelt C."/>
            <person name="Lercher M.J."/>
            <person name="Weber A.P."/>
        </authorList>
    </citation>
    <scope>NUCLEOTIDE SEQUENCE [LARGE SCALE GENOMIC DNA]</scope>
    <source>
        <strain evidence="4">074W</strain>
    </source>
</reference>
<dbReference type="PROSITE" id="PS50800">
    <property type="entry name" value="SAP"/>
    <property type="match status" value="1"/>
</dbReference>
<feature type="region of interest" description="Disordered" evidence="1">
    <location>
        <begin position="83"/>
        <end position="135"/>
    </location>
</feature>
<feature type="compositionally biased region" description="Low complexity" evidence="1">
    <location>
        <begin position="103"/>
        <end position="114"/>
    </location>
</feature>